<reference evidence="1 2" key="1">
    <citation type="submission" date="2015-07" db="EMBL/GenBank/DDBJ databases">
        <authorList>
            <person name="Noorani M."/>
        </authorList>
    </citation>
    <scope>NUCLEOTIDE SEQUENCE [LARGE SCALE GENOMIC DNA]</scope>
    <source>
        <strain evidence="1">LMG728</strain>
    </source>
</reference>
<dbReference type="Gene3D" id="1.20.1270.240">
    <property type="match status" value="1"/>
</dbReference>
<accession>A0A0K2ZJ05</accession>
<sequence>MRWKQVADERDAERLRPQAERTLRNAALVPADMARLERLYAHLPQLIPVQPPVLPRGALWQDNLHCAGDGLPALIDAGALRHCLQPRRAEC</sequence>
<name>A0A0K2ZJ05_9XANT</name>
<evidence type="ECO:0000313" key="2">
    <source>
        <dbReference type="Proteomes" id="UP000041247"/>
    </source>
</evidence>
<dbReference type="AlphaFoldDB" id="A0A0K2ZJ05"/>
<protein>
    <submittedName>
        <fullName evidence="1">Uncharacterized protein</fullName>
    </submittedName>
</protein>
<dbReference type="Gene3D" id="1.10.510.10">
    <property type="entry name" value="Transferase(Phosphotransferase) domain 1"/>
    <property type="match status" value="1"/>
</dbReference>
<dbReference type="EMBL" id="CXOK01000025">
    <property type="protein sequence ID" value="CTP85608.1"/>
    <property type="molecule type" value="Genomic_DNA"/>
</dbReference>
<organism evidence="1 2">
    <name type="scientific">Xanthomonas graminis pv. poae</name>
    <dbReference type="NCBI Taxonomy" id="227946"/>
    <lineage>
        <taxon>Bacteria</taxon>
        <taxon>Pseudomonadati</taxon>
        <taxon>Pseudomonadota</taxon>
        <taxon>Gammaproteobacteria</taxon>
        <taxon>Lysobacterales</taxon>
        <taxon>Lysobacteraceae</taxon>
        <taxon>Xanthomonas</taxon>
        <taxon>Xanthomonas translucens group</taxon>
        <taxon>Xanthomonas graminis</taxon>
    </lineage>
</organism>
<dbReference type="Proteomes" id="UP000041247">
    <property type="component" value="Unassembled WGS sequence"/>
</dbReference>
<proteinExistence type="predicted"/>
<evidence type="ECO:0000313" key="1">
    <source>
        <dbReference type="EMBL" id="CTP85608.1"/>
    </source>
</evidence>
<gene>
    <name evidence="1" type="ORF">XTPLMG728_0934</name>
</gene>